<accession>A0A095SB03</accession>
<dbReference type="STRING" id="1177154.Y5S_03685"/>
<sequence length="176" mass="19878">MNTATLCLPNEGEKPVDQVEVRLGLEDWDYVVATKRSWRVLPDYMKVMEFHGKGDPFFGGNACDLVLGKCGRILHGPTAGPDEAAVFSTIEEAHEAAKRIPNRRPGSILGVLPVWERPRERTVAQRYPRLLAALRRNCLLTELEAWCALSRQEPEAVRHLGGWQKAIQAAWESRHR</sequence>
<dbReference type="OrthoDB" id="9135038at2"/>
<keyword evidence="2" id="KW-1185">Reference proteome</keyword>
<proteinExistence type="predicted"/>
<evidence type="ECO:0000313" key="1">
    <source>
        <dbReference type="EMBL" id="KGD61677.1"/>
    </source>
</evidence>
<reference evidence="1 2" key="1">
    <citation type="submission" date="2012-09" db="EMBL/GenBank/DDBJ databases">
        <title>Genome Sequence of alkane-degrading Bacterium Alcanivorax sp. 19-m-6.</title>
        <authorList>
            <person name="Lai Q."/>
            <person name="Shao Z."/>
        </authorList>
    </citation>
    <scope>NUCLEOTIDE SEQUENCE [LARGE SCALE GENOMIC DNA]</scope>
    <source>
        <strain evidence="1 2">19-m-6</strain>
    </source>
</reference>
<evidence type="ECO:0000313" key="2">
    <source>
        <dbReference type="Proteomes" id="UP000029444"/>
    </source>
</evidence>
<gene>
    <name evidence="1" type="ORF">Y5S_03685</name>
</gene>
<dbReference type="RefSeq" id="WP_035235256.1">
    <property type="nucleotide sequence ID" value="NZ_ARXV01000024.1"/>
</dbReference>
<dbReference type="AlphaFoldDB" id="A0A095SB03"/>
<protein>
    <submittedName>
        <fullName evidence="1">Uncharacterized protein</fullName>
    </submittedName>
</protein>
<name>A0A095SB03_9GAMM</name>
<comment type="caution">
    <text evidence="1">The sequence shown here is derived from an EMBL/GenBank/DDBJ whole genome shotgun (WGS) entry which is preliminary data.</text>
</comment>
<dbReference type="EMBL" id="ARXV01000024">
    <property type="protein sequence ID" value="KGD61677.1"/>
    <property type="molecule type" value="Genomic_DNA"/>
</dbReference>
<organism evidence="1 2">
    <name type="scientific">Alcanivorax nanhaiticus</name>
    <dbReference type="NCBI Taxonomy" id="1177154"/>
    <lineage>
        <taxon>Bacteria</taxon>
        <taxon>Pseudomonadati</taxon>
        <taxon>Pseudomonadota</taxon>
        <taxon>Gammaproteobacteria</taxon>
        <taxon>Oceanospirillales</taxon>
        <taxon>Alcanivoracaceae</taxon>
        <taxon>Alcanivorax</taxon>
    </lineage>
</organism>
<dbReference type="PATRIC" id="fig|1177154.3.peg.3693"/>
<dbReference type="Proteomes" id="UP000029444">
    <property type="component" value="Unassembled WGS sequence"/>
</dbReference>